<dbReference type="AlphaFoldDB" id="A0A3Q0SQJ1"/>
<dbReference type="STRING" id="61819.ENSACIP00000022475"/>
<dbReference type="PANTHER" id="PTHR46486">
    <property type="entry name" value="CCHC-TYPE DOMAIN-CONTAINING PROTEIN"/>
    <property type="match status" value="1"/>
</dbReference>
<dbReference type="Ensembl" id="ENSACIT00000023077.1">
    <property type="protein sequence ID" value="ENSACIP00000022475.1"/>
    <property type="gene ID" value="ENSACIG00000017481.1"/>
</dbReference>
<dbReference type="GO" id="GO:0003676">
    <property type="term" value="F:nucleic acid binding"/>
    <property type="evidence" value="ECO:0007669"/>
    <property type="project" value="InterPro"/>
</dbReference>
<dbReference type="PANTHER" id="PTHR46486:SF1">
    <property type="entry name" value="CCHC-TYPE DOMAIN-CONTAINING PROTEIN"/>
    <property type="match status" value="1"/>
</dbReference>
<dbReference type="SMART" id="SM00343">
    <property type="entry name" value="ZnF_C2HC"/>
    <property type="match status" value="3"/>
</dbReference>
<dbReference type="SUPFAM" id="SSF57756">
    <property type="entry name" value="Retrovirus zinc finger-like domains"/>
    <property type="match status" value="1"/>
</dbReference>
<dbReference type="GeneTree" id="ENSGT00530000063983"/>
<dbReference type="Proteomes" id="UP000261340">
    <property type="component" value="Unplaced"/>
</dbReference>
<dbReference type="GO" id="GO:0008270">
    <property type="term" value="F:zinc ion binding"/>
    <property type="evidence" value="ECO:0007669"/>
    <property type="project" value="UniProtKB-KW"/>
</dbReference>
<keyword evidence="1" id="KW-0479">Metal-binding</keyword>
<protein>
    <recommendedName>
        <fullName evidence="2">CCHC-type domain-containing protein</fullName>
    </recommendedName>
</protein>
<organism evidence="3 4">
    <name type="scientific">Amphilophus citrinellus</name>
    <name type="common">Midas cichlid</name>
    <name type="synonym">Cichlasoma citrinellum</name>
    <dbReference type="NCBI Taxonomy" id="61819"/>
    <lineage>
        <taxon>Eukaryota</taxon>
        <taxon>Metazoa</taxon>
        <taxon>Chordata</taxon>
        <taxon>Craniata</taxon>
        <taxon>Vertebrata</taxon>
        <taxon>Euteleostomi</taxon>
        <taxon>Actinopterygii</taxon>
        <taxon>Neopterygii</taxon>
        <taxon>Teleostei</taxon>
        <taxon>Neoteleostei</taxon>
        <taxon>Acanthomorphata</taxon>
        <taxon>Ovalentaria</taxon>
        <taxon>Cichlomorphae</taxon>
        <taxon>Cichliformes</taxon>
        <taxon>Cichlidae</taxon>
        <taxon>New World cichlids</taxon>
        <taxon>Cichlasomatinae</taxon>
        <taxon>Heroini</taxon>
        <taxon>Amphilophus</taxon>
    </lineage>
</organism>
<keyword evidence="1" id="KW-0862">Zinc</keyword>
<evidence type="ECO:0000259" key="2">
    <source>
        <dbReference type="PROSITE" id="PS50158"/>
    </source>
</evidence>
<sequence length="154" mass="17314">MGPPSCRPTTRRRCRRGRVQCVSGGGRGRKPGPGLLCLGFCPRDPAPDKRKKMDGWMEHIPQTITLGENRGYIYYQNQPKVCRRCGEWGHLVESCTQVVCRKCRQVGHVIENCINKKTCNLCGSNEHLFRNCPHSGCYACTGNGEKRYLSKTGL</sequence>
<proteinExistence type="predicted"/>
<evidence type="ECO:0000313" key="3">
    <source>
        <dbReference type="Ensembl" id="ENSACIP00000022475.1"/>
    </source>
</evidence>
<dbReference type="InterPro" id="IPR036875">
    <property type="entry name" value="Znf_CCHC_sf"/>
</dbReference>
<name>A0A3Q0SQJ1_AMPCI</name>
<accession>A0A3Q0SQJ1</accession>
<keyword evidence="1" id="KW-0863">Zinc-finger</keyword>
<dbReference type="PROSITE" id="PS50158">
    <property type="entry name" value="ZF_CCHC"/>
    <property type="match status" value="1"/>
</dbReference>
<reference evidence="3" key="2">
    <citation type="submission" date="2025-09" db="UniProtKB">
        <authorList>
            <consortium name="Ensembl"/>
        </authorList>
    </citation>
    <scope>IDENTIFICATION</scope>
</reference>
<reference evidence="3" key="1">
    <citation type="submission" date="2025-08" db="UniProtKB">
        <authorList>
            <consortium name="Ensembl"/>
        </authorList>
    </citation>
    <scope>IDENTIFICATION</scope>
</reference>
<feature type="domain" description="CCHC-type" evidence="2">
    <location>
        <begin position="82"/>
        <end position="97"/>
    </location>
</feature>
<evidence type="ECO:0000256" key="1">
    <source>
        <dbReference type="PROSITE-ProRule" id="PRU00047"/>
    </source>
</evidence>
<dbReference type="InterPro" id="IPR001878">
    <property type="entry name" value="Znf_CCHC"/>
</dbReference>
<evidence type="ECO:0000313" key="4">
    <source>
        <dbReference type="Proteomes" id="UP000261340"/>
    </source>
</evidence>
<dbReference type="Gene3D" id="4.10.60.10">
    <property type="entry name" value="Zinc finger, CCHC-type"/>
    <property type="match status" value="1"/>
</dbReference>
<keyword evidence="4" id="KW-1185">Reference proteome</keyword>